<comment type="caution">
    <text evidence="2">The sequence shown here is derived from an EMBL/GenBank/DDBJ whole genome shotgun (WGS) entry which is preliminary data.</text>
</comment>
<proteinExistence type="predicted"/>
<dbReference type="Pfam" id="PF00651">
    <property type="entry name" value="BTB"/>
    <property type="match status" value="1"/>
</dbReference>
<feature type="non-terminal residue" evidence="2">
    <location>
        <position position="1"/>
    </location>
</feature>
<name>A0AAN4Z3V3_9BILA</name>
<evidence type="ECO:0000313" key="3">
    <source>
        <dbReference type="Proteomes" id="UP001328107"/>
    </source>
</evidence>
<dbReference type="SUPFAM" id="SSF54695">
    <property type="entry name" value="POZ domain"/>
    <property type="match status" value="1"/>
</dbReference>
<dbReference type="PROSITE" id="PS50097">
    <property type="entry name" value="BTB"/>
    <property type="match status" value="1"/>
</dbReference>
<accession>A0AAN4Z3V3</accession>
<keyword evidence="3" id="KW-1185">Reference proteome</keyword>
<dbReference type="CDD" id="cd18186">
    <property type="entry name" value="BTB_POZ_ZBTB_KLHL-like"/>
    <property type="match status" value="1"/>
</dbReference>
<reference evidence="3" key="1">
    <citation type="submission" date="2022-10" db="EMBL/GenBank/DDBJ databases">
        <title>Genome assembly of Pristionchus species.</title>
        <authorList>
            <person name="Yoshida K."/>
            <person name="Sommer R.J."/>
        </authorList>
    </citation>
    <scope>NUCLEOTIDE SEQUENCE [LARGE SCALE GENOMIC DNA]</scope>
    <source>
        <strain evidence="3">RS5460</strain>
    </source>
</reference>
<dbReference type="EMBL" id="BTRK01000001">
    <property type="protein sequence ID" value="GMR31438.1"/>
    <property type="molecule type" value="Genomic_DNA"/>
</dbReference>
<dbReference type="AlphaFoldDB" id="A0AAN4Z3V3"/>
<organism evidence="2 3">
    <name type="scientific">Pristionchus mayeri</name>
    <dbReference type="NCBI Taxonomy" id="1317129"/>
    <lineage>
        <taxon>Eukaryota</taxon>
        <taxon>Metazoa</taxon>
        <taxon>Ecdysozoa</taxon>
        <taxon>Nematoda</taxon>
        <taxon>Chromadorea</taxon>
        <taxon>Rhabditida</taxon>
        <taxon>Rhabditina</taxon>
        <taxon>Diplogasteromorpha</taxon>
        <taxon>Diplogasteroidea</taxon>
        <taxon>Neodiplogasteridae</taxon>
        <taxon>Pristionchus</taxon>
    </lineage>
</organism>
<sequence>NHLIEKPSNTSIDLTKFCSHGMDNVTLVFGNKKLRVSKEYLAIHSPVFAAMFFGDFAEKEKEEVEIKDVLYEEFLDLLQLIYPQSLEITGRSISLT</sequence>
<dbReference type="Gene3D" id="3.30.710.10">
    <property type="entry name" value="Potassium Channel Kv1.1, Chain A"/>
    <property type="match status" value="1"/>
</dbReference>
<feature type="domain" description="BTB" evidence="1">
    <location>
        <begin position="23"/>
        <end position="90"/>
    </location>
</feature>
<dbReference type="InterPro" id="IPR011333">
    <property type="entry name" value="SKP1/BTB/POZ_sf"/>
</dbReference>
<gene>
    <name evidence="2" type="ORF">PMAYCL1PPCAC_01633</name>
</gene>
<dbReference type="Proteomes" id="UP001328107">
    <property type="component" value="Unassembled WGS sequence"/>
</dbReference>
<protein>
    <recommendedName>
        <fullName evidence="1">BTB domain-containing protein</fullName>
    </recommendedName>
</protein>
<evidence type="ECO:0000313" key="2">
    <source>
        <dbReference type="EMBL" id="GMR31438.1"/>
    </source>
</evidence>
<dbReference type="InterPro" id="IPR000210">
    <property type="entry name" value="BTB/POZ_dom"/>
</dbReference>
<dbReference type="PANTHER" id="PTHR22744">
    <property type="entry name" value="HELIX LOOP HELIX PROTEIN 21-RELATED"/>
    <property type="match status" value="1"/>
</dbReference>
<dbReference type="PANTHER" id="PTHR22744:SF14">
    <property type="entry name" value="BTB DOMAIN-CONTAINING PROTEIN-RELATED"/>
    <property type="match status" value="1"/>
</dbReference>
<evidence type="ECO:0000259" key="1">
    <source>
        <dbReference type="PROSITE" id="PS50097"/>
    </source>
</evidence>